<dbReference type="Gene3D" id="3.40.50.300">
    <property type="entry name" value="P-loop containing nucleotide triphosphate hydrolases"/>
    <property type="match status" value="1"/>
</dbReference>
<reference evidence="3" key="1">
    <citation type="thesis" date="2020" institute="ProQuest LLC" country="789 East Eisenhower Parkway, Ann Arbor, MI, USA">
        <title>Comparative Genomics and Chromosome Evolution.</title>
        <authorList>
            <person name="Mudd A.B."/>
        </authorList>
    </citation>
    <scope>NUCLEOTIDE SEQUENCE</scope>
    <source>
        <strain evidence="3">237g6f4</strain>
        <tissue evidence="3">Blood</tissue>
    </source>
</reference>
<evidence type="ECO:0000313" key="4">
    <source>
        <dbReference type="Proteomes" id="UP000824782"/>
    </source>
</evidence>
<comment type="similarity">
    <text evidence="1">Belongs to the TRAFAC class dynamin-like GTPase superfamily. Very large inducible GTPase (VLIG) family.</text>
</comment>
<proteinExistence type="inferred from homology"/>
<dbReference type="InterPro" id="IPR057365">
    <property type="entry name" value="URGCP"/>
</dbReference>
<dbReference type="SUPFAM" id="SSF52540">
    <property type="entry name" value="P-loop containing nucleoside triphosphate hydrolases"/>
    <property type="match status" value="1"/>
</dbReference>
<dbReference type="InterPro" id="IPR027417">
    <property type="entry name" value="P-loop_NTPase"/>
</dbReference>
<dbReference type="Pfam" id="PF25683">
    <property type="entry name" value="URGCP_GTPase"/>
    <property type="match status" value="1"/>
</dbReference>
<dbReference type="Pfam" id="PF25496">
    <property type="entry name" value="URGCP"/>
    <property type="match status" value="1"/>
</dbReference>
<gene>
    <name evidence="3" type="ORF">GDO81_027843</name>
</gene>
<dbReference type="InterPro" id="IPR058641">
    <property type="entry name" value="GVIN1_dom"/>
</dbReference>
<dbReference type="GO" id="GO:0005525">
    <property type="term" value="F:GTP binding"/>
    <property type="evidence" value="ECO:0007669"/>
    <property type="project" value="InterPro"/>
</dbReference>
<dbReference type="PANTHER" id="PTHR14819:SF9">
    <property type="entry name" value="UP-REGULATOR OF CELL PROLIFERATION-LIKE"/>
    <property type="match status" value="1"/>
</dbReference>
<dbReference type="EMBL" id="WNYA01006106">
    <property type="protein sequence ID" value="KAG8541955.1"/>
    <property type="molecule type" value="Genomic_DNA"/>
</dbReference>
<comment type="caution">
    <text evidence="3">The sequence shown here is derived from an EMBL/GenBank/DDBJ whole genome shotgun (WGS) entry which is preliminary data.</text>
</comment>
<protein>
    <recommendedName>
        <fullName evidence="2">VLIG-type G domain-containing protein</fullName>
    </recommendedName>
</protein>
<evidence type="ECO:0000259" key="2">
    <source>
        <dbReference type="PROSITE" id="PS51717"/>
    </source>
</evidence>
<dbReference type="PROSITE" id="PS51717">
    <property type="entry name" value="G_VLIG"/>
    <property type="match status" value="1"/>
</dbReference>
<dbReference type="Proteomes" id="UP000824782">
    <property type="component" value="Unassembled WGS sequence"/>
</dbReference>
<sequence>MDPTERLRRGFQKIFQSNISSLEQEMRTLLHYSLQCEVLDGTENLRSKVQEVLETVLDGGEDACQELLDNLTKNQHLFPRILHILNMGGNDKAMFKLLAEDLGLGQFVQDKLTLSKVQSIICEEPRVASCRSMKDIPMSFLRHLMALNAQEAFRILVVNHDCTLEQDTSGNISGSVHPFDVFCCLLHCSDNFLRQEIISRMSMWRVPVPLLLPPGEEPHSTFLLWAMRGITKSNSSALTEDCVVDMSLPVFSFVSLGDYRYTPIAKIINQILSPNQQRDENELWHRATSWDDAPRCISDGLVEISWFFPPDQGNLGPLEKPFAMMNLHGDLQSNIRQLQFLTRVSSGMFIFMENVTRQQWDLVLHSLDKSKNYYFIFQDQITHFYRPICLDENVLLQSDEKFHEKLLFILKETIQSSDVRMTLGEMSVEVSKLNFCCDENQTGCEYGRLQALDLINDVVEAKIIDKDLTKMAKMTHLQQAFTYLSTRERQYFLKWMQFQKLLSGEAAQEDVLRMIGQMYEAGRTDTARLCKNFPKAAVDLLLQGFPLELIDGDTNSIHLRWVSDVLSELNTKTKGKCRMKVISVLGVQGTGKSTLMNTMFGLQFPVGCRQTTHGALMSLIKVDEKDLGCDYLVVIDCEGFRALDNASVEESYEHDNELATLVVGLSDFAVINMALGSTSEMQNILQIVVHTLMRMKGNGQKPSCLMVYQTMEGERSEDDSMREDGEMLHLGSHINKSSNFFPYNDMIEFRILEDVWIIPPFDLKTTYYSEKVIELRKHLLQMIKYQSELDTLRNVQTFAEDIRVLWNSVKQENFFFRFKNILERDIYTELYERFLELEWNLCKKMHRWWVHKEDQLLQQPSGDIEELIQDVLRMLNEEAKMIEDSLQVYFTDSSENTNSYITKRFEDEFREKMQSLKSHLETEFTDKCLQKRVLQFGLAGTIVNDFIQECGLDEATSDPERYWKDSVTKYVSAIEKYHNVEEEFLQLLRKDMKTKGISVTGLHCNDKYINKSWVLEKCNHMENCEACKNKRNNISRFLLEKSSMYVQTVVESKRAYNPVYGMTLLKMVNDVICEDTMPYTVLFELDLKLYILAQSAPHFQKMHDDFLRGCKACCVVNQEKARVLHNLRGILHDKRVLQSYCQNYLKLGVEQKVKKMFKEKLINDYAGYVCTVMRSRQNLMRCGHHPPVDDTAICSRFTEENEIRGLITNLVSSVIQDIVEILNRSDVLESGNIENLVASVWSVLDEERSSVRGDISGQSISITSLNIHQCAYHLEIFVRELEIQFQEELISKLMKEHFMECPCLVWRH</sequence>
<feature type="domain" description="VLIG-type G" evidence="2">
    <location>
        <begin position="576"/>
        <end position="803"/>
    </location>
</feature>
<dbReference type="InterPro" id="IPR030383">
    <property type="entry name" value="G_VLIG_dom"/>
</dbReference>
<evidence type="ECO:0000256" key="1">
    <source>
        <dbReference type="ARBA" id="ARBA00006828"/>
    </source>
</evidence>
<evidence type="ECO:0000313" key="3">
    <source>
        <dbReference type="EMBL" id="KAG8541955.1"/>
    </source>
</evidence>
<dbReference type="Pfam" id="PF25974">
    <property type="entry name" value="URGCP_9th"/>
    <property type="match status" value="1"/>
</dbReference>
<dbReference type="PANTHER" id="PTHR14819">
    <property type="entry name" value="GTP-BINDING"/>
    <property type="match status" value="1"/>
</dbReference>
<organism evidence="3 4">
    <name type="scientific">Engystomops pustulosus</name>
    <name type="common">Tungara frog</name>
    <name type="synonym">Physalaemus pustulosus</name>
    <dbReference type="NCBI Taxonomy" id="76066"/>
    <lineage>
        <taxon>Eukaryota</taxon>
        <taxon>Metazoa</taxon>
        <taxon>Chordata</taxon>
        <taxon>Craniata</taxon>
        <taxon>Vertebrata</taxon>
        <taxon>Euteleostomi</taxon>
        <taxon>Amphibia</taxon>
        <taxon>Batrachia</taxon>
        <taxon>Anura</taxon>
        <taxon>Neobatrachia</taxon>
        <taxon>Hyloidea</taxon>
        <taxon>Leptodactylidae</taxon>
        <taxon>Leiuperinae</taxon>
        <taxon>Engystomops</taxon>
    </lineage>
</organism>
<accession>A0AAV6Z3R0</accession>
<dbReference type="InterPro" id="IPR052986">
    <property type="entry name" value="VLIG_GTPase"/>
</dbReference>
<name>A0AAV6Z3R0_ENGPU</name>
<keyword evidence="4" id="KW-1185">Reference proteome</keyword>